<keyword evidence="6" id="KW-1185">Reference proteome</keyword>
<dbReference type="RefSeq" id="WP_057779064.1">
    <property type="nucleotide sequence ID" value="NZ_AYYY01000025.1"/>
</dbReference>
<accession>A0A0R2A2U1</accession>
<dbReference type="Pfam" id="PF13377">
    <property type="entry name" value="Peripla_BP_3"/>
    <property type="match status" value="1"/>
</dbReference>
<evidence type="ECO:0000313" key="6">
    <source>
        <dbReference type="Proteomes" id="UP000051733"/>
    </source>
</evidence>
<comment type="caution">
    <text evidence="5">The sequence shown here is derived from an EMBL/GenBank/DDBJ whole genome shotgun (WGS) entry which is preliminary data.</text>
</comment>
<dbReference type="InterPro" id="IPR000524">
    <property type="entry name" value="Tscrpt_reg_HTH_GntR"/>
</dbReference>
<protein>
    <submittedName>
        <fullName evidence="5">Transcriptional repressor</fullName>
    </submittedName>
</protein>
<gene>
    <name evidence="5" type="ORF">FC26_GL001773</name>
</gene>
<evidence type="ECO:0000256" key="2">
    <source>
        <dbReference type="ARBA" id="ARBA00023125"/>
    </source>
</evidence>
<evidence type="ECO:0000259" key="4">
    <source>
        <dbReference type="PROSITE" id="PS50949"/>
    </source>
</evidence>
<reference evidence="5 6" key="1">
    <citation type="journal article" date="2015" name="Genome Announc.">
        <title>Expanding the biotechnology potential of lactobacilli through comparative genomics of 213 strains and associated genera.</title>
        <authorList>
            <person name="Sun Z."/>
            <person name="Harris H.M."/>
            <person name="McCann A."/>
            <person name="Guo C."/>
            <person name="Argimon S."/>
            <person name="Zhang W."/>
            <person name="Yang X."/>
            <person name="Jeffery I.B."/>
            <person name="Cooney J.C."/>
            <person name="Kagawa T.F."/>
            <person name="Liu W."/>
            <person name="Song Y."/>
            <person name="Salvetti E."/>
            <person name="Wrobel A."/>
            <person name="Rasinkangas P."/>
            <person name="Parkhill J."/>
            <person name="Rea M.C."/>
            <person name="O'Sullivan O."/>
            <person name="Ritari J."/>
            <person name="Douillard F.P."/>
            <person name="Paul Ross R."/>
            <person name="Yang R."/>
            <person name="Briner A.E."/>
            <person name="Felis G.E."/>
            <person name="de Vos W.M."/>
            <person name="Barrangou R."/>
            <person name="Klaenhammer T.R."/>
            <person name="Caufield P.W."/>
            <person name="Cui Y."/>
            <person name="Zhang H."/>
            <person name="O'Toole P.W."/>
        </authorList>
    </citation>
    <scope>NUCLEOTIDE SEQUENCE [LARGE SCALE GENOMIC DNA]</scope>
    <source>
        <strain evidence="5 6">DSM 20634</strain>
    </source>
</reference>
<sequence length="363" mass="41700">MESKYEIVKQGLKSDIIAGKYQVSDKLPTESELMAQYSVSRYTIRRAISELQNEHYVYRIQGGGMYVDDWQKGRSTKVNNKMVGVITTHIADYIFPSIISGIDRVISDNGYSMILSNTHNNHQKERRSLIRMLDNNVEAMIIEPTQSALPNPNRDIYEKIKASKIPTLFIDAHYEDFDFPYVETHDMEAEQHMTEYLFTQGHEKILGIFQIDDLQGVHRMDGFIHAYLKHPKISYLSEMVMYQSSDEMAKIFDKVSAIFSREDRPTAIACYNDQLAIQIIDVVRSLDLRVPEDVAVVGFDDYELSKYIEPSLTTTVHPKGKMGIDAGKTLMKLINHEEVDSISYDLDMRIRKSAGIKKNWSGM</sequence>
<dbReference type="AlphaFoldDB" id="A0A0R2A2U1"/>
<dbReference type="OrthoDB" id="9813468at2"/>
<proteinExistence type="predicted"/>
<dbReference type="Gene3D" id="3.40.50.2300">
    <property type="match status" value="2"/>
</dbReference>
<dbReference type="SUPFAM" id="SSF46785">
    <property type="entry name" value="Winged helix' DNA-binding domain"/>
    <property type="match status" value="1"/>
</dbReference>
<dbReference type="PATRIC" id="fig|1423813.3.peg.1800"/>
<dbReference type="Gene3D" id="1.10.10.10">
    <property type="entry name" value="Winged helix-like DNA-binding domain superfamily/Winged helix DNA-binding domain"/>
    <property type="match status" value="1"/>
</dbReference>
<dbReference type="PRINTS" id="PR00035">
    <property type="entry name" value="HTHGNTR"/>
</dbReference>
<dbReference type="Pfam" id="PF00392">
    <property type="entry name" value="GntR"/>
    <property type="match status" value="1"/>
</dbReference>
<keyword evidence="3" id="KW-0804">Transcription</keyword>
<dbReference type="EMBL" id="AYYY01000025">
    <property type="protein sequence ID" value="KRM61694.1"/>
    <property type="molecule type" value="Genomic_DNA"/>
</dbReference>
<keyword evidence="1" id="KW-0805">Transcription regulation</keyword>
<dbReference type="GO" id="GO:0000976">
    <property type="term" value="F:transcription cis-regulatory region binding"/>
    <property type="evidence" value="ECO:0007669"/>
    <property type="project" value="TreeGrafter"/>
</dbReference>
<evidence type="ECO:0000313" key="5">
    <source>
        <dbReference type="EMBL" id="KRM61694.1"/>
    </source>
</evidence>
<dbReference type="InterPro" id="IPR028082">
    <property type="entry name" value="Peripla_BP_I"/>
</dbReference>
<evidence type="ECO:0000256" key="3">
    <source>
        <dbReference type="ARBA" id="ARBA00023163"/>
    </source>
</evidence>
<keyword evidence="2" id="KW-0238">DNA-binding</keyword>
<dbReference type="InterPro" id="IPR046335">
    <property type="entry name" value="LacI/GalR-like_sensor"/>
</dbReference>
<dbReference type="CDD" id="cd07377">
    <property type="entry name" value="WHTH_GntR"/>
    <property type="match status" value="1"/>
</dbReference>
<dbReference type="GO" id="GO:0003700">
    <property type="term" value="F:DNA-binding transcription factor activity"/>
    <property type="evidence" value="ECO:0007669"/>
    <property type="project" value="InterPro"/>
</dbReference>
<dbReference type="PROSITE" id="PS50949">
    <property type="entry name" value="HTH_GNTR"/>
    <property type="match status" value="1"/>
</dbReference>
<feature type="domain" description="HTH gntR-type" evidence="4">
    <location>
        <begin position="2"/>
        <end position="70"/>
    </location>
</feature>
<dbReference type="PANTHER" id="PTHR30146">
    <property type="entry name" value="LACI-RELATED TRANSCRIPTIONAL REPRESSOR"/>
    <property type="match status" value="1"/>
</dbReference>
<evidence type="ECO:0000256" key="1">
    <source>
        <dbReference type="ARBA" id="ARBA00023015"/>
    </source>
</evidence>
<dbReference type="SUPFAM" id="SSF53822">
    <property type="entry name" value="Periplasmic binding protein-like I"/>
    <property type="match status" value="1"/>
</dbReference>
<dbReference type="SMART" id="SM00345">
    <property type="entry name" value="HTH_GNTR"/>
    <property type="match status" value="1"/>
</dbReference>
<dbReference type="Proteomes" id="UP000051733">
    <property type="component" value="Unassembled WGS sequence"/>
</dbReference>
<dbReference type="InterPro" id="IPR033532">
    <property type="entry name" value="AraR_ligand_bind_dom"/>
</dbReference>
<dbReference type="STRING" id="1423813.FC26_GL001773"/>
<dbReference type="InterPro" id="IPR036390">
    <property type="entry name" value="WH_DNA-bd_sf"/>
</dbReference>
<organism evidence="5 6">
    <name type="scientific">Paucilactobacillus vaccinostercus DSM 20634</name>
    <dbReference type="NCBI Taxonomy" id="1423813"/>
    <lineage>
        <taxon>Bacteria</taxon>
        <taxon>Bacillati</taxon>
        <taxon>Bacillota</taxon>
        <taxon>Bacilli</taxon>
        <taxon>Lactobacillales</taxon>
        <taxon>Lactobacillaceae</taxon>
        <taxon>Paucilactobacillus</taxon>
    </lineage>
</organism>
<name>A0A0R2A2U1_9LACO</name>
<dbReference type="PANTHER" id="PTHR30146:SF150">
    <property type="entry name" value="ARABINOSE METABOLISM TRANSCRIPTIONAL REPRESSOR"/>
    <property type="match status" value="1"/>
</dbReference>
<dbReference type="InterPro" id="IPR036388">
    <property type="entry name" value="WH-like_DNA-bd_sf"/>
</dbReference>
<dbReference type="CDD" id="cd01541">
    <property type="entry name" value="PBP1_AraR"/>
    <property type="match status" value="1"/>
</dbReference>